<dbReference type="EMBL" id="JASBNA010000053">
    <property type="protein sequence ID" value="KAK7679971.1"/>
    <property type="molecule type" value="Genomic_DNA"/>
</dbReference>
<dbReference type="SUPFAM" id="SSF50978">
    <property type="entry name" value="WD40 repeat-like"/>
    <property type="match status" value="1"/>
</dbReference>
<comment type="caution">
    <text evidence="4">The sequence shown here is derived from an EMBL/GenBank/DDBJ whole genome shotgun (WGS) entry which is preliminary data.</text>
</comment>
<dbReference type="InterPro" id="IPR001680">
    <property type="entry name" value="WD40_rpt"/>
</dbReference>
<keyword evidence="1" id="KW-0677">Repeat</keyword>
<dbReference type="SUPFAM" id="SSF49562">
    <property type="entry name" value="C2 domain (Calcium/lipid-binding domain, CaLB)"/>
    <property type="match status" value="1"/>
</dbReference>
<dbReference type="PROSITE" id="PS50837">
    <property type="entry name" value="NACHT"/>
    <property type="match status" value="1"/>
</dbReference>
<dbReference type="Gene3D" id="2.60.40.150">
    <property type="entry name" value="C2 domain"/>
    <property type="match status" value="1"/>
</dbReference>
<dbReference type="Pfam" id="PF00168">
    <property type="entry name" value="C2"/>
    <property type="match status" value="1"/>
</dbReference>
<evidence type="ECO:0000313" key="5">
    <source>
        <dbReference type="Proteomes" id="UP001385951"/>
    </source>
</evidence>
<evidence type="ECO:0000259" key="3">
    <source>
        <dbReference type="PROSITE" id="PS50837"/>
    </source>
</evidence>
<accession>A0AAW0FHA3</accession>
<name>A0AAW0FHA3_9APHY</name>
<dbReference type="CDD" id="cd00030">
    <property type="entry name" value="C2"/>
    <property type="match status" value="1"/>
</dbReference>
<evidence type="ECO:0000259" key="2">
    <source>
        <dbReference type="PROSITE" id="PS50004"/>
    </source>
</evidence>
<evidence type="ECO:0000313" key="4">
    <source>
        <dbReference type="EMBL" id="KAK7679971.1"/>
    </source>
</evidence>
<dbReference type="PROSITE" id="PS50004">
    <property type="entry name" value="C2"/>
    <property type="match status" value="1"/>
</dbReference>
<dbReference type="InterPro" id="IPR035892">
    <property type="entry name" value="C2_domain_sf"/>
</dbReference>
<dbReference type="PANTHER" id="PTHR10039">
    <property type="entry name" value="AMELOGENIN"/>
    <property type="match status" value="1"/>
</dbReference>
<dbReference type="SMART" id="SM00320">
    <property type="entry name" value="WD40"/>
    <property type="match status" value="2"/>
</dbReference>
<dbReference type="InterPro" id="IPR036322">
    <property type="entry name" value="WD40_repeat_dom_sf"/>
</dbReference>
<feature type="domain" description="C2" evidence="2">
    <location>
        <begin position="1"/>
        <end position="106"/>
    </location>
</feature>
<dbReference type="InterPro" id="IPR007111">
    <property type="entry name" value="NACHT_NTPase"/>
</dbReference>
<dbReference type="Gene3D" id="3.40.50.300">
    <property type="entry name" value="P-loop containing nucleotide triphosphate hydrolases"/>
    <property type="match status" value="1"/>
</dbReference>
<dbReference type="InterPro" id="IPR000008">
    <property type="entry name" value="C2_dom"/>
</dbReference>
<keyword evidence="5" id="KW-1185">Reference proteome</keyword>
<reference evidence="4 5" key="1">
    <citation type="submission" date="2022-09" db="EMBL/GenBank/DDBJ databases">
        <authorList>
            <person name="Palmer J.M."/>
        </authorList>
    </citation>
    <scope>NUCLEOTIDE SEQUENCE [LARGE SCALE GENOMIC DNA]</scope>
    <source>
        <strain evidence="4 5">DSM 7382</strain>
    </source>
</reference>
<proteinExistence type="predicted"/>
<sequence>MSRNVHLIVRSARNIEWSGGGCYPAHTPPKLYITLKVNDRREKTDTKDEADPQWNTEFTFPALEDEHVIRFRLKAVAILCRDRIIGEIECTVADLLMPDSPKELQIFGVDDEAKSSTTGTIVVDVEAISVDDAAKRLVEGAQASPAMDNIAHKVNELNERLKLLKIVVNAIDQVAKLNSKVELAWHICSVLYKVVDHQCSTDQKVISLIDTMIHTLDFAQDSRNLNEYVISLETTITSLVTQVAECAIFVREYFRPSFLERLAGQLLVESNKKIDDLIKTLTHLQVTLESKIQLHTAEVSTKILEGQVEAKLVSAKIFMDVSQLRESDALRELKPTPMNVGTRPLCLRGTREIALEKIINWILDIDNIEQNVLWIYGLAGWGKSTIARTVAARLDGLGRRGAFLFFERGNTSPDAVIQTLAVQLANSDPLLRSCICEAIEENRNIATAGLNAQFDSLLRGPLTKAARSLHGPIVVVLDALDEYGDTASRNSLLKLLSNELSKLPSNYRFLLTSRPESSIFELFSKNLKIRSMSLKDMEDSAPAIRVYLSTELGSILGSDAILNAPATRSGLRWQKETNLDQLVKMSEGLFIWASTLTGFLMGVTNPTNQLKRILSSESIKYIQGLDDLYATVLDACNDWGEGLDEQFRSVAGVILFCREPLTDADVDQLLDLPEHRSCQTLFKGLCCLFDYEPGKPIRPLHASFRDYLIDEKRSKGTAWSLAGFDTDHHLMMCCFHVMSKQLRFNICNFEASDRPKNKYPDLEERIKKNISSVLVYASGRWADHLSQAKTFTADAKRALELFSSKQIFFWLEVVSLCYDWRDYIPYMCCQIVKTFLQDKQDAKRLLNLWDSVFAFWNQYNEVLNVYTPHLYVSGFTYPQDSVFLSTYASLFTTARVITGQDTIQVSQQDEFEKANQYGHSGKNTCISFSPDGTKFLVSSLDGAVHVRNSFDYTMVKEYWPLNYTSSVDYAIFSTNSKYIYSALGYGTIHSSSGAILYQPKVDMGRVHSMTVLTSSSDEHIAVLYAKGALVVSSDGVLIQKPYMFDSGPFYCGSISRQGLLALSFGKRSSEIFFFNLRTEISVISWQTSYKRVENFIFSPDGDKIALFIYQPHYDDRIDLWNVDTKECLQQLSFCGTNATGASFSKTCLTISPNSSLLALTYPSISKEDSTIWIWSLETGALLHHMLYTDNITSFAFSLNNHNLVTVSDNFVEMIDLSVIIPAMSNVYHNPLQLQSTMQYLTRHSLKWRIVKERRKYYIQGSNQEMILHIPSVIWRNTSSLECNYAIPPRKWRLDFGVGEFFHGENWTKGYNPEWFSNSGVL</sequence>
<organism evidence="4 5">
    <name type="scientific">Cerrena zonata</name>
    <dbReference type="NCBI Taxonomy" id="2478898"/>
    <lineage>
        <taxon>Eukaryota</taxon>
        <taxon>Fungi</taxon>
        <taxon>Dikarya</taxon>
        <taxon>Basidiomycota</taxon>
        <taxon>Agaricomycotina</taxon>
        <taxon>Agaricomycetes</taxon>
        <taxon>Polyporales</taxon>
        <taxon>Cerrenaceae</taxon>
        <taxon>Cerrena</taxon>
    </lineage>
</organism>
<feature type="domain" description="NACHT" evidence="3">
    <location>
        <begin position="371"/>
        <end position="517"/>
    </location>
</feature>
<dbReference type="SMART" id="SM00239">
    <property type="entry name" value="C2"/>
    <property type="match status" value="1"/>
</dbReference>
<dbReference type="PANTHER" id="PTHR10039:SF17">
    <property type="entry name" value="FUNGAL STAND N-TERMINAL GOODBYE DOMAIN-CONTAINING PROTEIN-RELATED"/>
    <property type="match status" value="1"/>
</dbReference>
<protein>
    <recommendedName>
        <fullName evidence="6">C2 domain-containing protein</fullName>
    </recommendedName>
</protein>
<evidence type="ECO:0000256" key="1">
    <source>
        <dbReference type="ARBA" id="ARBA00022737"/>
    </source>
</evidence>
<dbReference type="InterPro" id="IPR056884">
    <property type="entry name" value="NPHP3-like_N"/>
</dbReference>
<dbReference type="Proteomes" id="UP001385951">
    <property type="component" value="Unassembled WGS sequence"/>
</dbReference>
<gene>
    <name evidence="4" type="ORF">QCA50_016917</name>
</gene>
<dbReference type="InterPro" id="IPR015943">
    <property type="entry name" value="WD40/YVTN_repeat-like_dom_sf"/>
</dbReference>
<evidence type="ECO:0008006" key="6">
    <source>
        <dbReference type="Google" id="ProtNLM"/>
    </source>
</evidence>
<dbReference type="Pfam" id="PF24883">
    <property type="entry name" value="NPHP3_N"/>
    <property type="match status" value="1"/>
</dbReference>
<dbReference type="Gene3D" id="2.130.10.10">
    <property type="entry name" value="YVTN repeat-like/Quinoprotein amine dehydrogenase"/>
    <property type="match status" value="2"/>
</dbReference>
<dbReference type="InterPro" id="IPR027417">
    <property type="entry name" value="P-loop_NTPase"/>
</dbReference>
<dbReference type="SUPFAM" id="SSF52540">
    <property type="entry name" value="P-loop containing nucleoside triphosphate hydrolases"/>
    <property type="match status" value="1"/>
</dbReference>